<evidence type="ECO:0000259" key="11">
    <source>
        <dbReference type="Pfam" id="PF01529"/>
    </source>
</evidence>
<feature type="transmembrane region" description="Helical" evidence="10">
    <location>
        <begin position="185"/>
        <end position="209"/>
    </location>
</feature>
<dbReference type="InterPro" id="IPR001594">
    <property type="entry name" value="Palmitoyltrfase_DHHC"/>
</dbReference>
<accession>A0ABR2JTX5</accession>
<comment type="subcellular location">
    <subcellularLocation>
        <location evidence="1">Endomembrane system</location>
        <topology evidence="1">Multi-pass membrane protein</topology>
    </subcellularLocation>
</comment>
<evidence type="ECO:0000256" key="5">
    <source>
        <dbReference type="ARBA" id="ARBA00023136"/>
    </source>
</evidence>
<feature type="transmembrane region" description="Helical" evidence="10">
    <location>
        <begin position="229"/>
        <end position="258"/>
    </location>
</feature>
<gene>
    <name evidence="12" type="ORF">M9Y10_044863</name>
</gene>
<evidence type="ECO:0000313" key="12">
    <source>
        <dbReference type="EMBL" id="KAK8882222.1"/>
    </source>
</evidence>
<comment type="domain">
    <text evidence="10">The DHHC domain is required for palmitoyltransferase activity.</text>
</comment>
<evidence type="ECO:0000256" key="6">
    <source>
        <dbReference type="ARBA" id="ARBA00023139"/>
    </source>
</evidence>
<dbReference type="PANTHER" id="PTHR22883:SF43">
    <property type="entry name" value="PALMITOYLTRANSFERASE APP"/>
    <property type="match status" value="1"/>
</dbReference>
<evidence type="ECO:0000256" key="7">
    <source>
        <dbReference type="ARBA" id="ARBA00023288"/>
    </source>
</evidence>
<evidence type="ECO:0000256" key="4">
    <source>
        <dbReference type="ARBA" id="ARBA00022989"/>
    </source>
</evidence>
<keyword evidence="7" id="KW-0449">Lipoprotein</keyword>
<keyword evidence="6" id="KW-0564">Palmitate</keyword>
<protein>
    <recommendedName>
        <fullName evidence="10">Palmitoyltransferase</fullName>
        <ecNumber evidence="10">2.3.1.225</ecNumber>
    </recommendedName>
</protein>
<comment type="caution">
    <text evidence="12">The sequence shown here is derived from an EMBL/GenBank/DDBJ whole genome shotgun (WGS) entry which is preliminary data.</text>
</comment>
<keyword evidence="3 10" id="KW-0812">Transmembrane</keyword>
<evidence type="ECO:0000256" key="1">
    <source>
        <dbReference type="ARBA" id="ARBA00004127"/>
    </source>
</evidence>
<sequence>MFQGLVQKAFSISSSTSYIGILIYYLLYHGIAVLFLRHVFPFFPFILENPEFHHMFVFFVLLLPWIIALIFQFVDPGNITQENVDEYLKIYLNSNNRNKFSAEGKNKVQNGKSSTNDNNKVKIANHDQILFHQQQQQIQLSKCSNLHIPAVPRSRFCPFSKKRIAKYDHYCPWLMQPIGEKNIRLYLLFLLSNFLVATYFIVISEMFLIWKLKYTSKIEWSKDSLMKNFMFSCIFLLNNESMVCGISIFFIVFQWILLSFIIREIYLISVNLTLDEIMVKKEESQSPIVSEYDKGIFYNWLEVLFPSIL</sequence>
<comment type="catalytic activity">
    <reaction evidence="9 10">
        <text>L-cysteinyl-[protein] + hexadecanoyl-CoA = S-hexadecanoyl-L-cysteinyl-[protein] + CoA</text>
        <dbReference type="Rhea" id="RHEA:36683"/>
        <dbReference type="Rhea" id="RHEA-COMP:10131"/>
        <dbReference type="Rhea" id="RHEA-COMP:11032"/>
        <dbReference type="ChEBI" id="CHEBI:29950"/>
        <dbReference type="ChEBI" id="CHEBI:57287"/>
        <dbReference type="ChEBI" id="CHEBI:57379"/>
        <dbReference type="ChEBI" id="CHEBI:74151"/>
        <dbReference type="EC" id="2.3.1.225"/>
    </reaction>
</comment>
<dbReference type="InterPro" id="IPR039859">
    <property type="entry name" value="PFA4/ZDH16/20/ERF2-like"/>
</dbReference>
<dbReference type="PANTHER" id="PTHR22883">
    <property type="entry name" value="ZINC FINGER DHHC DOMAIN CONTAINING PROTEIN"/>
    <property type="match status" value="1"/>
</dbReference>
<dbReference type="EMBL" id="JAPFFF010000009">
    <property type="protein sequence ID" value="KAK8882222.1"/>
    <property type="molecule type" value="Genomic_DNA"/>
</dbReference>
<evidence type="ECO:0000313" key="13">
    <source>
        <dbReference type="Proteomes" id="UP001470230"/>
    </source>
</evidence>
<keyword evidence="4 10" id="KW-1133">Transmembrane helix</keyword>
<keyword evidence="8 10" id="KW-0012">Acyltransferase</keyword>
<comment type="similarity">
    <text evidence="10">Belongs to the DHHC palmitoyltransferase family.</text>
</comment>
<keyword evidence="13" id="KW-1185">Reference proteome</keyword>
<evidence type="ECO:0000256" key="3">
    <source>
        <dbReference type="ARBA" id="ARBA00022692"/>
    </source>
</evidence>
<evidence type="ECO:0000256" key="10">
    <source>
        <dbReference type="RuleBase" id="RU079119"/>
    </source>
</evidence>
<dbReference type="EC" id="2.3.1.225" evidence="10"/>
<dbReference type="Proteomes" id="UP001470230">
    <property type="component" value="Unassembled WGS sequence"/>
</dbReference>
<evidence type="ECO:0000256" key="9">
    <source>
        <dbReference type="ARBA" id="ARBA00048048"/>
    </source>
</evidence>
<dbReference type="PROSITE" id="PS50216">
    <property type="entry name" value="DHHC"/>
    <property type="match status" value="1"/>
</dbReference>
<proteinExistence type="inferred from homology"/>
<name>A0ABR2JTX5_9EUKA</name>
<evidence type="ECO:0000256" key="2">
    <source>
        <dbReference type="ARBA" id="ARBA00022679"/>
    </source>
</evidence>
<dbReference type="Pfam" id="PF01529">
    <property type="entry name" value="DHHC"/>
    <property type="match status" value="1"/>
</dbReference>
<feature type="transmembrane region" description="Helical" evidence="10">
    <location>
        <begin position="21"/>
        <end position="40"/>
    </location>
</feature>
<keyword evidence="5 10" id="KW-0472">Membrane</keyword>
<organism evidence="12 13">
    <name type="scientific">Tritrichomonas musculus</name>
    <dbReference type="NCBI Taxonomy" id="1915356"/>
    <lineage>
        <taxon>Eukaryota</taxon>
        <taxon>Metamonada</taxon>
        <taxon>Parabasalia</taxon>
        <taxon>Tritrichomonadida</taxon>
        <taxon>Tritrichomonadidae</taxon>
        <taxon>Tritrichomonas</taxon>
    </lineage>
</organism>
<reference evidence="12 13" key="1">
    <citation type="submission" date="2024-04" db="EMBL/GenBank/DDBJ databases">
        <title>Tritrichomonas musculus Genome.</title>
        <authorList>
            <person name="Alves-Ferreira E."/>
            <person name="Grigg M."/>
            <person name="Lorenzi H."/>
            <person name="Galac M."/>
        </authorList>
    </citation>
    <scope>NUCLEOTIDE SEQUENCE [LARGE SCALE GENOMIC DNA]</scope>
    <source>
        <strain evidence="12 13">EAF2021</strain>
    </source>
</reference>
<feature type="domain" description="Palmitoyltransferase DHHC" evidence="11">
    <location>
        <begin position="138"/>
        <end position="280"/>
    </location>
</feature>
<evidence type="ECO:0000256" key="8">
    <source>
        <dbReference type="ARBA" id="ARBA00023315"/>
    </source>
</evidence>
<keyword evidence="2 10" id="KW-0808">Transferase</keyword>
<feature type="transmembrane region" description="Helical" evidence="10">
    <location>
        <begin position="52"/>
        <end position="74"/>
    </location>
</feature>